<protein>
    <submittedName>
        <fullName evidence="3">Uncharacterized protein</fullName>
    </submittedName>
</protein>
<evidence type="ECO:0000313" key="4">
    <source>
        <dbReference type="Proteomes" id="UP000285023"/>
    </source>
</evidence>
<proteinExistence type="predicted"/>
<keyword evidence="2" id="KW-0732">Signal</keyword>
<name>A0A418PYF3_9SPHN</name>
<keyword evidence="4" id="KW-1185">Reference proteome</keyword>
<comment type="caution">
    <text evidence="3">The sequence shown here is derived from an EMBL/GenBank/DDBJ whole genome shotgun (WGS) entry which is preliminary data.</text>
</comment>
<reference evidence="3 4" key="1">
    <citation type="submission" date="2018-09" db="EMBL/GenBank/DDBJ databases">
        <title>Sphingomonas sp. DAC4.</title>
        <authorList>
            <person name="Seo T."/>
        </authorList>
    </citation>
    <scope>NUCLEOTIDE SEQUENCE [LARGE SCALE GENOMIC DNA]</scope>
    <source>
        <strain evidence="3 4">DAC4</strain>
    </source>
</reference>
<feature type="chain" id="PRO_5019191238" evidence="2">
    <location>
        <begin position="26"/>
        <end position="86"/>
    </location>
</feature>
<dbReference type="RefSeq" id="WP_119533657.1">
    <property type="nucleotide sequence ID" value="NZ_QXTF01000004.1"/>
</dbReference>
<keyword evidence="1" id="KW-0472">Membrane</keyword>
<dbReference type="AlphaFoldDB" id="A0A418PYF3"/>
<dbReference type="EMBL" id="QXTF01000004">
    <property type="protein sequence ID" value="RIX27002.1"/>
    <property type="molecule type" value="Genomic_DNA"/>
</dbReference>
<organism evidence="3 4">
    <name type="scientific">Sphingomonas edaphi</name>
    <dbReference type="NCBI Taxonomy" id="2315689"/>
    <lineage>
        <taxon>Bacteria</taxon>
        <taxon>Pseudomonadati</taxon>
        <taxon>Pseudomonadota</taxon>
        <taxon>Alphaproteobacteria</taxon>
        <taxon>Sphingomonadales</taxon>
        <taxon>Sphingomonadaceae</taxon>
        <taxon>Sphingomonas</taxon>
    </lineage>
</organism>
<keyword evidence="1" id="KW-1133">Transmembrane helix</keyword>
<keyword evidence="1" id="KW-0812">Transmembrane</keyword>
<evidence type="ECO:0000256" key="2">
    <source>
        <dbReference type="SAM" id="SignalP"/>
    </source>
</evidence>
<evidence type="ECO:0000256" key="1">
    <source>
        <dbReference type="SAM" id="Phobius"/>
    </source>
</evidence>
<feature type="signal peptide" evidence="2">
    <location>
        <begin position="1"/>
        <end position="25"/>
    </location>
</feature>
<accession>A0A418PYF3</accession>
<gene>
    <name evidence="3" type="ORF">D3M59_10620</name>
</gene>
<dbReference type="Proteomes" id="UP000285023">
    <property type="component" value="Unassembled WGS sequence"/>
</dbReference>
<feature type="transmembrane region" description="Helical" evidence="1">
    <location>
        <begin position="53"/>
        <end position="72"/>
    </location>
</feature>
<sequence>MRAVRNVAAAVSALALVAVPTASIAARPSAAVPTAAASSVSAAQPYGGSSAFAPWPAYAIIALTLAFGVWIATKGNDSDSSPISRG</sequence>
<evidence type="ECO:0000313" key="3">
    <source>
        <dbReference type="EMBL" id="RIX27002.1"/>
    </source>
</evidence>